<dbReference type="PANTHER" id="PTHR33993:SF2">
    <property type="entry name" value="VOC DOMAIN-CONTAINING PROTEIN"/>
    <property type="match status" value="1"/>
</dbReference>
<dbReference type="AlphaFoldDB" id="A0A9X1YLD7"/>
<evidence type="ECO:0000313" key="2">
    <source>
        <dbReference type="EMBL" id="MCK9687600.1"/>
    </source>
</evidence>
<dbReference type="RefSeq" id="WP_275683640.1">
    <property type="nucleotide sequence ID" value="NZ_JAJLJH010000005.1"/>
</dbReference>
<feature type="domain" description="VOC" evidence="1">
    <location>
        <begin position="5"/>
        <end position="124"/>
    </location>
</feature>
<dbReference type="SUPFAM" id="SSF54593">
    <property type="entry name" value="Glyoxalase/Bleomycin resistance protein/Dihydroxybiphenyl dioxygenase"/>
    <property type="match status" value="1"/>
</dbReference>
<evidence type="ECO:0000313" key="3">
    <source>
        <dbReference type="Proteomes" id="UP001139353"/>
    </source>
</evidence>
<comment type="caution">
    <text evidence="2">The sequence shown here is derived from an EMBL/GenBank/DDBJ whole genome shotgun (WGS) entry which is preliminary data.</text>
</comment>
<gene>
    <name evidence="2" type="ORF">LPC04_17995</name>
</gene>
<name>A0A9X1YLD7_9BURK</name>
<organism evidence="2 3">
    <name type="scientific">Scleromatobacter humisilvae</name>
    <dbReference type="NCBI Taxonomy" id="2897159"/>
    <lineage>
        <taxon>Bacteria</taxon>
        <taxon>Pseudomonadati</taxon>
        <taxon>Pseudomonadota</taxon>
        <taxon>Betaproteobacteria</taxon>
        <taxon>Burkholderiales</taxon>
        <taxon>Sphaerotilaceae</taxon>
        <taxon>Scleromatobacter</taxon>
    </lineage>
</organism>
<dbReference type="InterPro" id="IPR029068">
    <property type="entry name" value="Glyas_Bleomycin-R_OHBP_Dase"/>
</dbReference>
<dbReference type="Proteomes" id="UP001139353">
    <property type="component" value="Unassembled WGS sequence"/>
</dbReference>
<sequence>MTRNALNWFEIPVADIDRAQRFYETLLARSLRREQAGPQTLAIFPYEVGQGVGGMLKQDAAAPASGANATLVYLDASPSLDAVLSRASELGARLLQPRMELPNGNGFTAHIADTEGNRIGLHAMAA</sequence>
<dbReference type="Pfam" id="PF00903">
    <property type="entry name" value="Glyoxalase"/>
    <property type="match status" value="1"/>
</dbReference>
<dbReference type="InterPro" id="IPR004360">
    <property type="entry name" value="Glyas_Fos-R_dOase_dom"/>
</dbReference>
<dbReference type="InterPro" id="IPR052164">
    <property type="entry name" value="Anthracycline_SecMetBiosynth"/>
</dbReference>
<evidence type="ECO:0000259" key="1">
    <source>
        <dbReference type="PROSITE" id="PS51819"/>
    </source>
</evidence>
<protein>
    <submittedName>
        <fullName evidence="2">VOC family protein</fullName>
    </submittedName>
</protein>
<dbReference type="EMBL" id="JAJLJH010000005">
    <property type="protein sequence ID" value="MCK9687600.1"/>
    <property type="molecule type" value="Genomic_DNA"/>
</dbReference>
<keyword evidence="3" id="KW-1185">Reference proteome</keyword>
<dbReference type="InterPro" id="IPR037523">
    <property type="entry name" value="VOC_core"/>
</dbReference>
<accession>A0A9X1YLD7</accession>
<dbReference type="CDD" id="cd07247">
    <property type="entry name" value="SgaA_N_like"/>
    <property type="match status" value="1"/>
</dbReference>
<dbReference type="PROSITE" id="PS51819">
    <property type="entry name" value="VOC"/>
    <property type="match status" value="1"/>
</dbReference>
<reference evidence="2" key="1">
    <citation type="submission" date="2021-11" db="EMBL/GenBank/DDBJ databases">
        <title>BS-T2-15 a new species belonging to the Comamonadaceae family isolated from the soil of a French oak forest.</title>
        <authorList>
            <person name="Mieszkin S."/>
            <person name="Alain K."/>
        </authorList>
    </citation>
    <scope>NUCLEOTIDE SEQUENCE</scope>
    <source>
        <strain evidence="2">BS-T2-15</strain>
    </source>
</reference>
<dbReference type="Gene3D" id="3.10.180.10">
    <property type="entry name" value="2,3-Dihydroxybiphenyl 1,2-Dioxygenase, domain 1"/>
    <property type="match status" value="1"/>
</dbReference>
<proteinExistence type="predicted"/>
<dbReference type="PANTHER" id="PTHR33993">
    <property type="entry name" value="GLYOXALASE-RELATED"/>
    <property type="match status" value="1"/>
</dbReference>